<feature type="compositionally biased region" description="Polar residues" evidence="1">
    <location>
        <begin position="1415"/>
        <end position="1428"/>
    </location>
</feature>
<feature type="compositionally biased region" description="Polar residues" evidence="1">
    <location>
        <begin position="613"/>
        <end position="626"/>
    </location>
</feature>
<keyword evidence="3" id="KW-1185">Reference proteome</keyword>
<feature type="region of interest" description="Disordered" evidence="1">
    <location>
        <begin position="724"/>
        <end position="881"/>
    </location>
</feature>
<feature type="compositionally biased region" description="Polar residues" evidence="1">
    <location>
        <begin position="518"/>
        <end position="532"/>
    </location>
</feature>
<feature type="compositionally biased region" description="Polar residues" evidence="1">
    <location>
        <begin position="211"/>
        <end position="230"/>
    </location>
</feature>
<proteinExistence type="predicted"/>
<feature type="compositionally biased region" description="Polar residues" evidence="1">
    <location>
        <begin position="132"/>
        <end position="146"/>
    </location>
</feature>
<dbReference type="EMBL" id="KZ613957">
    <property type="protein sequence ID" value="PMD32849.1"/>
    <property type="molecule type" value="Genomic_DNA"/>
</dbReference>
<feature type="compositionally biased region" description="Low complexity" evidence="1">
    <location>
        <begin position="1062"/>
        <end position="1072"/>
    </location>
</feature>
<feature type="compositionally biased region" description="Low complexity" evidence="1">
    <location>
        <begin position="39"/>
        <end position="61"/>
    </location>
</feature>
<gene>
    <name evidence="2" type="ORF">L207DRAFT_548096</name>
</gene>
<feature type="compositionally biased region" description="Low complexity" evidence="1">
    <location>
        <begin position="724"/>
        <end position="733"/>
    </location>
</feature>
<feature type="compositionally biased region" description="Polar residues" evidence="1">
    <location>
        <begin position="110"/>
        <end position="120"/>
    </location>
</feature>
<feature type="compositionally biased region" description="Polar residues" evidence="1">
    <location>
        <begin position="14"/>
        <end position="24"/>
    </location>
</feature>
<accession>A0A2J6R2Z5</accession>
<sequence>MFSRDKRRRAASGASLNASNTDPSASLAAAQAFLKSRASNASLSSAAAAAALRARPATPTNVADVQTKRTLRRTNSTSSMGSSTGSPRGPPGSQLERRGSSGSMSERTFRQSSPARSQHVPSAVDAPPVPTIPNNVLQHGQPPISSKSHRRAASVEQKRVASPPPNQASGRGSSLGPGTSSPPRRGGQRVTSLSSVQEQLTGGLERPASRGSVTSINFSYPTSSRATPESSFRERQLTSSPPRKRPAERVQPAGNRDLIYDPNTRSFLRLEDILAIEARINAVQQQPYVKPKKRIAPKLATGTHLAEGTVGGRLKGTAIDAMEAAANQQPSEPVPQPTPEPLHEPAPTLVLSPVRPEVTAATAPKKKKKKRVVVASDSDSDQASYIPNSSDNDSEISLRRPATYKARAGTGLAKKPSIVREDREREEEEDDTPPKKSQSPEILPRLDTSSTATRTISPTPLPRLQAGRGHGRAQALSSAAYAEDRQHTRSASQPAPTLTDSPTSPTGVGLVTKDSIRTNRVQSVSPVRTTHFATAADNLVVKHQPPGRSISPRKSALKHSNSSPRGPSPAGDVTSEVSNNSTVTSDELVVPRKKANRVSFDETNVVVGSAATPISSDSPVVQSPQTKRPWYSIGRGKKKDANAASDDDEVMKPRPALPSFGSVREKKNTREIEERALVKPAEPIESKPSLPSPPLFTTPTGDVVEFPLGQSNDHIVGAVLSQDAASKNAANISKSREPLPPQVTSVEGSGYHSDSDSSDYSLKTTSEVGIARADSVKRGPEDADADSYKALASPVPEPEPEPVVAEREDDTPTPKASPTLKPVEKTNGEIPAISVVQATPTLETTESSNGWPHMPGEWDYSDSDNQQEESIPTTVPEPTPAAAGVVESAPTIHKPSLSVKSEITSYNTSHATTAIIEEAEESDAPSIYSDANEDFSDVEGFLSLDAVVESPIISGPSVNAAVPGIAVTTSPDSPTPRATKERAFAQSELSKDSNGPELGDGWDKAQEYWSSLSADKKKQLELEARKQAEDSGSDTEVEVKPTPKPKKKKKKVVAAPQPTPVAPAVRVQPAPANERSYMIPPGSKAGPNGHAPMRSSMRAEPQNTGAETHMRKSMRGGDSIRGSLRGSAQPAEPKGALQKKLRPVSLPSEQIKADPAAVKKHIRNLSEASAAAAPAAAKRDMAPPALRRKNSGDSDSSFKRTRPSTDVTNFRRSMRNSGEQDFGGRPQSPQRSSRFSLRSLSPTGSAFKRPFNSAAPPVALSQTHMRSSMRRSSDTTPSLRARVPGFGKSGGSKQSKQKTPQRASRFADSSDEEDDRPAFRSRFNDSSDEDEPTSRSTVMPRSMRSQPAGPPVRGIPKRAGAEDGDSSDLPDSDDEKPSGGFKLGKKRGTNGSEVTPAQGKALASGSLRRSGSGRETISSPTNVTTITGPATRPSHTRRGSFMSILRRKKADPSSKVRKSDAESPARRDTPLERSKSDLAALRSDRPQTPKLQKRNGPSRSNSGAWPLPVPASPPKIVGEDERPFTADTADGVLGGELTNGARPDMGTRRYTATGLADVDINGVGKPRKKKKFGALRRIFRLDD</sequence>
<evidence type="ECO:0000313" key="3">
    <source>
        <dbReference type="Proteomes" id="UP000235786"/>
    </source>
</evidence>
<feature type="compositionally biased region" description="Basic and acidic residues" evidence="1">
    <location>
        <begin position="1450"/>
        <end position="1487"/>
    </location>
</feature>
<dbReference type="OrthoDB" id="5423926at2759"/>
<feature type="compositionally biased region" description="Polar residues" evidence="1">
    <location>
        <begin position="1204"/>
        <end position="1219"/>
    </location>
</feature>
<feature type="compositionally biased region" description="Polar residues" evidence="1">
    <location>
        <begin position="447"/>
        <end position="458"/>
    </location>
</feature>
<feature type="compositionally biased region" description="Polar residues" evidence="1">
    <location>
        <begin position="381"/>
        <end position="391"/>
    </location>
</feature>
<evidence type="ECO:0000256" key="1">
    <source>
        <dbReference type="SAM" id="MobiDB-lite"/>
    </source>
</evidence>
<dbReference type="Proteomes" id="UP000235786">
    <property type="component" value="Unassembled WGS sequence"/>
</dbReference>
<feature type="compositionally biased region" description="Low complexity" evidence="1">
    <location>
        <begin position="169"/>
        <end position="185"/>
    </location>
</feature>
<feature type="region of interest" description="Disordered" evidence="1">
    <location>
        <begin position="1"/>
        <end position="24"/>
    </location>
</feature>
<feature type="region of interest" description="Disordered" evidence="1">
    <location>
        <begin position="325"/>
        <end position="590"/>
    </location>
</feature>
<feature type="compositionally biased region" description="Polar residues" evidence="1">
    <location>
        <begin position="489"/>
        <end position="506"/>
    </location>
</feature>
<feature type="compositionally biased region" description="Polar residues" evidence="1">
    <location>
        <begin position="189"/>
        <end position="200"/>
    </location>
</feature>
<dbReference type="STRING" id="1149755.A0A2J6R2Z5"/>
<feature type="compositionally biased region" description="Polar residues" evidence="1">
    <location>
        <begin position="1334"/>
        <end position="1345"/>
    </location>
</feature>
<feature type="compositionally biased region" description="Polar residues" evidence="1">
    <location>
        <begin position="836"/>
        <end position="850"/>
    </location>
</feature>
<feature type="compositionally biased region" description="Basic and acidic residues" evidence="1">
    <location>
        <begin position="663"/>
        <end position="685"/>
    </location>
</feature>
<evidence type="ECO:0000313" key="2">
    <source>
        <dbReference type="EMBL" id="PMD32849.1"/>
    </source>
</evidence>
<reference evidence="2 3" key="1">
    <citation type="submission" date="2016-04" db="EMBL/GenBank/DDBJ databases">
        <title>A degradative enzymes factory behind the ericoid mycorrhizal symbiosis.</title>
        <authorList>
            <consortium name="DOE Joint Genome Institute"/>
            <person name="Martino E."/>
            <person name="Morin E."/>
            <person name="Grelet G."/>
            <person name="Kuo A."/>
            <person name="Kohler A."/>
            <person name="Daghino S."/>
            <person name="Barry K."/>
            <person name="Choi C."/>
            <person name="Cichocki N."/>
            <person name="Clum A."/>
            <person name="Copeland A."/>
            <person name="Hainaut M."/>
            <person name="Haridas S."/>
            <person name="Labutti K."/>
            <person name="Lindquist E."/>
            <person name="Lipzen A."/>
            <person name="Khouja H.-R."/>
            <person name="Murat C."/>
            <person name="Ohm R."/>
            <person name="Olson A."/>
            <person name="Spatafora J."/>
            <person name="Veneault-Fourrey C."/>
            <person name="Henrissat B."/>
            <person name="Grigoriev I."/>
            <person name="Martin F."/>
            <person name="Perotto S."/>
        </authorList>
    </citation>
    <scope>NUCLEOTIDE SEQUENCE [LARGE SCALE GENOMIC DNA]</scope>
    <source>
        <strain evidence="2 3">F</strain>
    </source>
</reference>
<feature type="region of interest" description="Disordered" evidence="1">
    <location>
        <begin position="39"/>
        <end position="258"/>
    </location>
</feature>
<organism evidence="2 3">
    <name type="scientific">Hyaloscypha variabilis (strain UAMH 11265 / GT02V1 / F)</name>
    <name type="common">Meliniomyces variabilis</name>
    <dbReference type="NCBI Taxonomy" id="1149755"/>
    <lineage>
        <taxon>Eukaryota</taxon>
        <taxon>Fungi</taxon>
        <taxon>Dikarya</taxon>
        <taxon>Ascomycota</taxon>
        <taxon>Pezizomycotina</taxon>
        <taxon>Leotiomycetes</taxon>
        <taxon>Helotiales</taxon>
        <taxon>Hyaloscyphaceae</taxon>
        <taxon>Hyaloscypha</taxon>
        <taxon>Hyaloscypha variabilis</taxon>
    </lineage>
</organism>
<feature type="compositionally biased region" description="Basic residues" evidence="1">
    <location>
        <begin position="1043"/>
        <end position="1052"/>
    </location>
</feature>
<name>A0A2J6R2Z5_HYAVF</name>
<feature type="compositionally biased region" description="Basic and acidic residues" evidence="1">
    <location>
        <begin position="1020"/>
        <end position="1029"/>
    </location>
</feature>
<feature type="compositionally biased region" description="Low complexity" evidence="1">
    <location>
        <begin position="1401"/>
        <end position="1414"/>
    </location>
</feature>
<feature type="region of interest" description="Disordered" evidence="1">
    <location>
        <begin position="1020"/>
        <end position="1547"/>
    </location>
</feature>
<feature type="compositionally biased region" description="Low complexity" evidence="1">
    <location>
        <begin position="73"/>
        <end position="93"/>
    </location>
</feature>
<feature type="compositionally biased region" description="Low complexity" evidence="1">
    <location>
        <begin position="1225"/>
        <end position="1242"/>
    </location>
</feature>
<feature type="compositionally biased region" description="Basic residues" evidence="1">
    <location>
        <begin position="1"/>
        <end position="10"/>
    </location>
</feature>
<feature type="compositionally biased region" description="Basic and acidic residues" evidence="1">
    <location>
        <begin position="1316"/>
        <end position="1325"/>
    </location>
</feature>
<feature type="compositionally biased region" description="Acidic residues" evidence="1">
    <location>
        <begin position="1362"/>
        <end position="1374"/>
    </location>
</feature>
<protein>
    <submittedName>
        <fullName evidence="2">Uncharacterized protein</fullName>
    </submittedName>
</protein>
<feature type="compositionally biased region" description="Low complexity" evidence="1">
    <location>
        <begin position="573"/>
        <end position="585"/>
    </location>
</feature>
<feature type="region of interest" description="Disordered" evidence="1">
    <location>
        <begin position="613"/>
        <end position="702"/>
    </location>
</feature>
<feature type="region of interest" description="Disordered" evidence="1">
    <location>
        <begin position="955"/>
        <end position="1006"/>
    </location>
</feature>
<feature type="compositionally biased region" description="Low complexity" evidence="1">
    <location>
        <begin position="872"/>
        <end position="881"/>
    </location>
</feature>